<evidence type="ECO:0000313" key="9">
    <source>
        <dbReference type="Proteomes" id="UP000028709"/>
    </source>
</evidence>
<dbReference type="Proteomes" id="UP000028709">
    <property type="component" value="Unassembled WGS sequence"/>
</dbReference>
<dbReference type="Pfam" id="PF00004">
    <property type="entry name" value="AAA"/>
    <property type="match status" value="1"/>
</dbReference>
<dbReference type="STRING" id="558152.IQ37_12930"/>
<dbReference type="InterPro" id="IPR003959">
    <property type="entry name" value="ATPase_AAA_core"/>
</dbReference>
<evidence type="ECO:0000256" key="3">
    <source>
        <dbReference type="ARBA" id="ARBA00020776"/>
    </source>
</evidence>
<evidence type="ECO:0000256" key="1">
    <source>
        <dbReference type="ARBA" id="ARBA00002393"/>
    </source>
</evidence>
<dbReference type="CDD" id="cd00009">
    <property type="entry name" value="AAA"/>
    <property type="match status" value="1"/>
</dbReference>
<accession>A0A086B7U8</accession>
<comment type="similarity">
    <text evidence="2">Belongs to the AAA ATPase family. RarA/MGS1/WRNIP1 subfamily.</text>
</comment>
<evidence type="ECO:0000256" key="4">
    <source>
        <dbReference type="ARBA" id="ARBA00022705"/>
    </source>
</evidence>
<evidence type="ECO:0000256" key="2">
    <source>
        <dbReference type="ARBA" id="ARBA00008959"/>
    </source>
</evidence>
<dbReference type="KEGG" id="cpip:CJF12_07195"/>
<dbReference type="FunFam" id="1.20.272.10:FF:000001">
    <property type="entry name" value="Putative AAA family ATPase"/>
    <property type="match status" value="1"/>
</dbReference>
<organism evidence="8 9">
    <name type="scientific">Chryseobacterium piperi</name>
    <dbReference type="NCBI Taxonomy" id="558152"/>
    <lineage>
        <taxon>Bacteria</taxon>
        <taxon>Pseudomonadati</taxon>
        <taxon>Bacteroidota</taxon>
        <taxon>Flavobacteriia</taxon>
        <taxon>Flavobacteriales</taxon>
        <taxon>Weeksellaceae</taxon>
        <taxon>Chryseobacterium group</taxon>
        <taxon>Chryseobacterium</taxon>
    </lineage>
</organism>
<dbReference type="InterPro" id="IPR021886">
    <property type="entry name" value="MgsA_C"/>
</dbReference>
<reference evidence="8 9" key="1">
    <citation type="submission" date="2014-07" db="EMBL/GenBank/DDBJ databases">
        <title>Genome of Chryseobacterium piperi CTM.</title>
        <authorList>
            <person name="Pipes S.E."/>
            <person name="Stropko S.J."/>
            <person name="Newman J.D."/>
        </authorList>
    </citation>
    <scope>NUCLEOTIDE SEQUENCE [LARGE SCALE GENOMIC DNA]</scope>
    <source>
        <strain evidence="8 9">CTM</strain>
    </source>
</reference>
<dbReference type="OrthoDB" id="9778364at2"/>
<keyword evidence="4" id="KW-0235">DNA replication</keyword>
<dbReference type="AlphaFoldDB" id="A0A086B7U8"/>
<dbReference type="SUPFAM" id="SSF48019">
    <property type="entry name" value="post-AAA+ oligomerization domain-like"/>
    <property type="match status" value="1"/>
</dbReference>
<gene>
    <name evidence="8" type="ORF">IQ37_12930</name>
</gene>
<dbReference type="Gene3D" id="1.10.3710.10">
    <property type="entry name" value="DNA polymerase III clamp loader subunits, C-terminal domain"/>
    <property type="match status" value="1"/>
</dbReference>
<dbReference type="GO" id="GO:0005524">
    <property type="term" value="F:ATP binding"/>
    <property type="evidence" value="ECO:0007669"/>
    <property type="project" value="UniProtKB-KW"/>
</dbReference>
<dbReference type="InterPro" id="IPR008921">
    <property type="entry name" value="DNA_pol3_clamp-load_cplx_C"/>
</dbReference>
<evidence type="ECO:0000256" key="5">
    <source>
        <dbReference type="ARBA" id="ARBA00022741"/>
    </source>
</evidence>
<dbReference type="Pfam" id="PF12002">
    <property type="entry name" value="MgsA_C"/>
    <property type="match status" value="1"/>
</dbReference>
<proteinExistence type="inferred from homology"/>
<keyword evidence="6" id="KW-0067">ATP-binding</keyword>
<dbReference type="InterPro" id="IPR051314">
    <property type="entry name" value="AAA_ATPase_RarA/MGS1/WRNIP1"/>
</dbReference>
<dbReference type="PANTHER" id="PTHR13779:SF7">
    <property type="entry name" value="ATPASE WRNIP1"/>
    <property type="match status" value="1"/>
</dbReference>
<dbReference type="Gene3D" id="3.40.50.300">
    <property type="entry name" value="P-loop containing nucleotide triphosphate hydrolases"/>
    <property type="match status" value="1"/>
</dbReference>
<dbReference type="Gene3D" id="1.20.272.10">
    <property type="match status" value="1"/>
</dbReference>
<sequence length="425" mass="47658">MNQNIPLAEKLRPKTLDEVLGQEHLTGEKGTIRKMIENDALNSLIFWGPPGTGKTTLAEIISEKSGRKFYKLSAVSSGVKDVRDVIDEAKKQNLFSGKSPILFIDEIHRFNKSQQDSLLHAVEKGWIVLIGATTENPSFEVVSALLSRSQVYILKALSYEKLEELVDIASKRYNDDENTDFKFIEKEALIQYSGGDARKLINSVELVLNQYKNSDLKEVSNEDVLAILQETMALYDKNGEQHYDIISAFIKSMRGSDPNGAVYWLARMIAGGEDIKFIARRMLILAAEDIGLANPNALVVANNCFQAVNVIGNPEARIILSEAAVYLAVSPKSNSAYMAINDALALVKQTGNLPVPLHLRNAPTKLMKDLNYGKEYKYAHSYEGSFVNQDFLPEEIKDVKLYEPGNNATEKKIYEELKKKWNNKY</sequence>
<dbReference type="InterPro" id="IPR003593">
    <property type="entry name" value="AAA+_ATPase"/>
</dbReference>
<comment type="function">
    <text evidence="1">DNA-dependent ATPase that plays important roles in cellular responses to stalled DNA replication processes.</text>
</comment>
<dbReference type="InterPro" id="IPR027417">
    <property type="entry name" value="P-loop_NTPase"/>
</dbReference>
<dbReference type="SUPFAM" id="SSF52540">
    <property type="entry name" value="P-loop containing nucleoside triphosphate hydrolases"/>
    <property type="match status" value="1"/>
</dbReference>
<dbReference type="SMART" id="SM00382">
    <property type="entry name" value="AAA"/>
    <property type="match status" value="1"/>
</dbReference>
<dbReference type="PRINTS" id="PR00830">
    <property type="entry name" value="ENDOLAPTASE"/>
</dbReference>
<dbReference type="Pfam" id="PF16193">
    <property type="entry name" value="AAA_assoc_2"/>
    <property type="match status" value="1"/>
</dbReference>
<evidence type="ECO:0000259" key="7">
    <source>
        <dbReference type="SMART" id="SM00382"/>
    </source>
</evidence>
<dbReference type="InterPro" id="IPR032423">
    <property type="entry name" value="AAA_assoc_2"/>
</dbReference>
<dbReference type="EMBL" id="JPRJ01000024">
    <property type="protein sequence ID" value="KFF25012.1"/>
    <property type="molecule type" value="Genomic_DNA"/>
</dbReference>
<dbReference type="FunFam" id="3.40.50.300:FF:000137">
    <property type="entry name" value="Replication-associated recombination protein A"/>
    <property type="match status" value="1"/>
</dbReference>
<comment type="caution">
    <text evidence="8">The sequence shown here is derived from an EMBL/GenBank/DDBJ whole genome shotgun (WGS) entry which is preliminary data.</text>
</comment>
<name>A0A086B7U8_9FLAO</name>
<dbReference type="GO" id="GO:0017116">
    <property type="term" value="F:single-stranded DNA helicase activity"/>
    <property type="evidence" value="ECO:0007669"/>
    <property type="project" value="TreeGrafter"/>
</dbReference>
<dbReference type="PANTHER" id="PTHR13779">
    <property type="entry name" value="WERNER HELICASE-INTERACTING PROTEIN 1 FAMILY MEMBER"/>
    <property type="match status" value="1"/>
</dbReference>
<dbReference type="CDD" id="cd18139">
    <property type="entry name" value="HLD_clamp_RarA"/>
    <property type="match status" value="1"/>
</dbReference>
<keyword evidence="9" id="KW-1185">Reference proteome</keyword>
<evidence type="ECO:0000313" key="8">
    <source>
        <dbReference type="EMBL" id="KFF25012.1"/>
    </source>
</evidence>
<evidence type="ECO:0000256" key="6">
    <source>
        <dbReference type="ARBA" id="ARBA00022840"/>
    </source>
</evidence>
<dbReference type="GO" id="GO:0006261">
    <property type="term" value="P:DNA-templated DNA replication"/>
    <property type="evidence" value="ECO:0007669"/>
    <property type="project" value="TreeGrafter"/>
</dbReference>
<protein>
    <recommendedName>
        <fullName evidence="3">Replication-associated recombination protein A</fullName>
    </recommendedName>
</protein>
<dbReference type="GO" id="GO:0003677">
    <property type="term" value="F:DNA binding"/>
    <property type="evidence" value="ECO:0007669"/>
    <property type="project" value="InterPro"/>
</dbReference>
<dbReference type="RefSeq" id="WP_034685668.1">
    <property type="nucleotide sequence ID" value="NZ_CP023049.2"/>
</dbReference>
<feature type="domain" description="AAA+ ATPase" evidence="7">
    <location>
        <begin position="40"/>
        <end position="157"/>
    </location>
</feature>
<dbReference type="GO" id="GO:0008047">
    <property type="term" value="F:enzyme activator activity"/>
    <property type="evidence" value="ECO:0007669"/>
    <property type="project" value="TreeGrafter"/>
</dbReference>
<dbReference type="GO" id="GO:0016887">
    <property type="term" value="F:ATP hydrolysis activity"/>
    <property type="evidence" value="ECO:0007669"/>
    <property type="project" value="InterPro"/>
</dbReference>
<dbReference type="FunFam" id="1.10.3710.10:FF:000004">
    <property type="entry name" value="Putative ATPase, AAA family"/>
    <property type="match status" value="1"/>
</dbReference>
<dbReference type="GO" id="GO:0000731">
    <property type="term" value="P:DNA synthesis involved in DNA repair"/>
    <property type="evidence" value="ECO:0007669"/>
    <property type="project" value="TreeGrafter"/>
</dbReference>
<dbReference type="eggNOG" id="COG2256">
    <property type="taxonomic scope" value="Bacteria"/>
</dbReference>
<keyword evidence="5" id="KW-0547">Nucleotide-binding</keyword>